<feature type="binding site" evidence="6">
    <location>
        <begin position="91"/>
        <end position="98"/>
    </location>
    <ligand>
        <name>ATP</name>
        <dbReference type="ChEBI" id="CHEBI:30616"/>
    </ligand>
</feature>
<dbReference type="InterPro" id="IPR019821">
    <property type="entry name" value="Kinesin_motor_CS"/>
</dbReference>
<dbReference type="InterPro" id="IPR027640">
    <property type="entry name" value="Kinesin-like_fam"/>
</dbReference>
<dbReference type="OrthoDB" id="3176171at2759"/>
<dbReference type="PANTHER" id="PTHR47969">
    <property type="entry name" value="CHROMOSOME-ASSOCIATED KINESIN KIF4A-RELATED"/>
    <property type="match status" value="1"/>
</dbReference>
<feature type="region of interest" description="Disordered" evidence="8">
    <location>
        <begin position="410"/>
        <end position="452"/>
    </location>
</feature>
<dbReference type="SUPFAM" id="SSF52540">
    <property type="entry name" value="P-loop containing nucleoside triphosphate hydrolases"/>
    <property type="match status" value="1"/>
</dbReference>
<comment type="caution">
    <text evidence="10">The sequence shown here is derived from an EMBL/GenBank/DDBJ whole genome shotgun (WGS) entry which is preliminary data.</text>
</comment>
<keyword evidence="3 6" id="KW-0547">Nucleotide-binding</keyword>
<evidence type="ECO:0000313" key="10">
    <source>
        <dbReference type="EMBL" id="KAG8464893.1"/>
    </source>
</evidence>
<feature type="region of interest" description="Disordered" evidence="8">
    <location>
        <begin position="687"/>
        <end position="709"/>
    </location>
</feature>
<keyword evidence="5" id="KW-0175">Coiled coil</keyword>
<keyword evidence="6 7" id="KW-0505">Motor protein</keyword>
<dbReference type="GO" id="GO:0005524">
    <property type="term" value="F:ATP binding"/>
    <property type="evidence" value="ECO:0007669"/>
    <property type="project" value="UniProtKB-UniRule"/>
</dbReference>
<feature type="region of interest" description="Disordered" evidence="8">
    <location>
        <begin position="614"/>
        <end position="633"/>
    </location>
</feature>
<dbReference type="OMA" id="SEYEVHD"/>
<feature type="domain" description="Kinesin motor" evidence="9">
    <location>
        <begin position="7"/>
        <end position="367"/>
    </location>
</feature>
<dbReference type="EMBL" id="JAGTXO010000012">
    <property type="protein sequence ID" value="KAG8464893.1"/>
    <property type="molecule type" value="Genomic_DNA"/>
</dbReference>
<sequence length="743" mass="77742">MESGGSAVRVLVRCRPLLPREASGATATLRIDRTASTIGVGVPGSSSETRFRFDGVADVTCTQDDVYELGGVGELVGSTVGGYHATIFAYGQTASGKTFTMEGFEYGRDRLHKPIANLRTDPRRLGIIPRALDELFSRVAADAQAGGHARVRLSYFQLYKEQIYDLLSTSTPVDRAPHAGGGGAGRPRRGLRLRWAAGREFYVENLSEYEVHDVDEALELFRIGVAHKAMAETQMNAASSRSHCVLSLSVDSLDGAHGSVTHSGTLSLVDLAGSERQPKGVERSANLVDSVEINRSLFALRKVIVALSAGGARQPHVPYRDSILTKVLKGSLGGSARTLMIACISIADEASEESASTLAYAARARTITNVPVRNADPRLSELALLRAQCADLRAEVARLTRLLAEGLAPAAETRAPSADDATSVRPAAPPITTRAGSDGGGGGSGGDGLTPRWRIAGDARAANGAGAARGSAGANGGTVDAAAHRRLGERFVESVGALRTALLSQAALRESNDLLAHQRARTERAHAELMADNTALADRVRMLEAVALMEAYPLEAYPDGRCLAPRASSGSVDGEAGSAEQMLLPMLKRAVQEAIVLRAENEQLRDALSATPSLAAPAPAAPGGGGRTSACARTASAGTAASAGAGRPSVHRLSSAGRLVPQHALLHGSEQLAMAPDERGLDALAAADAQRATRSPRPPSAARDAHVPVPGDTFANLEQLAVLLRQRADLSRHTQLIAALSKR</sequence>
<dbReference type="CDD" id="cd00106">
    <property type="entry name" value="KISc"/>
    <property type="match status" value="1"/>
</dbReference>
<dbReference type="InterPro" id="IPR001752">
    <property type="entry name" value="Kinesin_motor_dom"/>
</dbReference>
<dbReference type="Gene3D" id="3.40.850.10">
    <property type="entry name" value="Kinesin motor domain"/>
    <property type="match status" value="1"/>
</dbReference>
<dbReference type="GO" id="GO:0003777">
    <property type="term" value="F:microtubule motor activity"/>
    <property type="evidence" value="ECO:0007669"/>
    <property type="project" value="InterPro"/>
</dbReference>
<evidence type="ECO:0000256" key="7">
    <source>
        <dbReference type="RuleBase" id="RU000394"/>
    </source>
</evidence>
<dbReference type="PROSITE" id="PS50067">
    <property type="entry name" value="KINESIN_MOTOR_2"/>
    <property type="match status" value="1"/>
</dbReference>
<dbReference type="SMART" id="SM00129">
    <property type="entry name" value="KISc"/>
    <property type="match status" value="1"/>
</dbReference>
<dbReference type="Pfam" id="PF00225">
    <property type="entry name" value="Kinesin"/>
    <property type="match status" value="1"/>
</dbReference>
<evidence type="ECO:0000256" key="1">
    <source>
        <dbReference type="ARBA" id="ARBA00004496"/>
    </source>
</evidence>
<evidence type="ECO:0000256" key="4">
    <source>
        <dbReference type="ARBA" id="ARBA00022840"/>
    </source>
</evidence>
<dbReference type="InterPro" id="IPR027417">
    <property type="entry name" value="P-loop_NTPase"/>
</dbReference>
<proteinExistence type="inferred from homology"/>
<keyword evidence="4 6" id="KW-0067">ATP-binding</keyword>
<dbReference type="GO" id="GO:0007018">
    <property type="term" value="P:microtubule-based movement"/>
    <property type="evidence" value="ECO:0007669"/>
    <property type="project" value="InterPro"/>
</dbReference>
<evidence type="ECO:0000256" key="6">
    <source>
        <dbReference type="PROSITE-ProRule" id="PRU00283"/>
    </source>
</evidence>
<evidence type="ECO:0000313" key="11">
    <source>
        <dbReference type="Proteomes" id="UP000751190"/>
    </source>
</evidence>
<comment type="subcellular location">
    <subcellularLocation>
        <location evidence="1">Cytoplasm</location>
    </subcellularLocation>
</comment>
<name>A0A8J5XI86_DIALT</name>
<dbReference type="PANTHER" id="PTHR47969:SF15">
    <property type="entry name" value="CHROMOSOME-ASSOCIATED KINESIN KIF4A-RELATED"/>
    <property type="match status" value="1"/>
</dbReference>
<comment type="similarity">
    <text evidence="6 7">Belongs to the TRAFAC class myosin-kinesin ATPase superfamily. Kinesin family.</text>
</comment>
<accession>A0A8J5XI86</accession>
<dbReference type="GO" id="GO:0051231">
    <property type="term" value="P:spindle elongation"/>
    <property type="evidence" value="ECO:0007669"/>
    <property type="project" value="TreeGrafter"/>
</dbReference>
<evidence type="ECO:0000259" key="9">
    <source>
        <dbReference type="PROSITE" id="PS50067"/>
    </source>
</evidence>
<dbReference type="GO" id="GO:0007052">
    <property type="term" value="P:mitotic spindle organization"/>
    <property type="evidence" value="ECO:0007669"/>
    <property type="project" value="TreeGrafter"/>
</dbReference>
<dbReference type="GO" id="GO:0005875">
    <property type="term" value="C:microtubule associated complex"/>
    <property type="evidence" value="ECO:0007669"/>
    <property type="project" value="TreeGrafter"/>
</dbReference>
<feature type="compositionally biased region" description="Gly residues" evidence="8">
    <location>
        <begin position="437"/>
        <end position="448"/>
    </location>
</feature>
<evidence type="ECO:0000256" key="5">
    <source>
        <dbReference type="ARBA" id="ARBA00023054"/>
    </source>
</evidence>
<dbReference type="PROSITE" id="PS00411">
    <property type="entry name" value="KINESIN_MOTOR_1"/>
    <property type="match status" value="1"/>
</dbReference>
<dbReference type="Proteomes" id="UP000751190">
    <property type="component" value="Unassembled WGS sequence"/>
</dbReference>
<dbReference type="AlphaFoldDB" id="A0A8J5XI86"/>
<reference evidence="10" key="1">
    <citation type="submission" date="2021-05" db="EMBL/GenBank/DDBJ databases">
        <title>The genome of the haptophyte Pavlova lutheri (Diacronema luteri, Pavlovales) - a model for lipid biosynthesis in eukaryotic algae.</title>
        <authorList>
            <person name="Hulatt C.J."/>
            <person name="Posewitz M.C."/>
        </authorList>
    </citation>
    <scope>NUCLEOTIDE SEQUENCE</scope>
    <source>
        <strain evidence="10">NIVA-4/92</strain>
    </source>
</reference>
<evidence type="ECO:0000256" key="8">
    <source>
        <dbReference type="SAM" id="MobiDB-lite"/>
    </source>
</evidence>
<dbReference type="InterPro" id="IPR036961">
    <property type="entry name" value="Kinesin_motor_dom_sf"/>
</dbReference>
<protein>
    <recommendedName>
        <fullName evidence="7">Kinesin-like protein</fullName>
    </recommendedName>
</protein>
<organism evidence="10 11">
    <name type="scientific">Diacronema lutheri</name>
    <name type="common">Unicellular marine alga</name>
    <name type="synonym">Monochrysis lutheri</name>
    <dbReference type="NCBI Taxonomy" id="2081491"/>
    <lineage>
        <taxon>Eukaryota</taxon>
        <taxon>Haptista</taxon>
        <taxon>Haptophyta</taxon>
        <taxon>Pavlovophyceae</taxon>
        <taxon>Pavlovales</taxon>
        <taxon>Pavlovaceae</taxon>
        <taxon>Diacronema</taxon>
    </lineage>
</organism>
<dbReference type="PRINTS" id="PR00380">
    <property type="entry name" value="KINESINHEAVY"/>
</dbReference>
<dbReference type="GO" id="GO:0005874">
    <property type="term" value="C:microtubule"/>
    <property type="evidence" value="ECO:0007669"/>
    <property type="project" value="UniProtKB-KW"/>
</dbReference>
<keyword evidence="11" id="KW-1185">Reference proteome</keyword>
<evidence type="ECO:0000256" key="2">
    <source>
        <dbReference type="ARBA" id="ARBA00022490"/>
    </source>
</evidence>
<keyword evidence="2" id="KW-0963">Cytoplasm</keyword>
<dbReference type="GO" id="GO:0005737">
    <property type="term" value="C:cytoplasm"/>
    <property type="evidence" value="ECO:0007669"/>
    <property type="project" value="UniProtKB-SubCell"/>
</dbReference>
<gene>
    <name evidence="10" type="ORF">KFE25_010261</name>
</gene>
<dbReference type="GO" id="GO:0008017">
    <property type="term" value="F:microtubule binding"/>
    <property type="evidence" value="ECO:0007669"/>
    <property type="project" value="InterPro"/>
</dbReference>
<evidence type="ECO:0000256" key="3">
    <source>
        <dbReference type="ARBA" id="ARBA00022741"/>
    </source>
</evidence>
<keyword evidence="7" id="KW-0493">Microtubule</keyword>